<accession>A0A0E0GXU6</accession>
<reference evidence="1" key="2">
    <citation type="submission" date="2018-04" db="EMBL/GenBank/DDBJ databases">
        <title>OnivRS2 (Oryza nivara Reference Sequence Version 2).</title>
        <authorList>
            <person name="Zhang J."/>
            <person name="Kudrna D."/>
            <person name="Lee S."/>
            <person name="Talag J."/>
            <person name="Rajasekar S."/>
            <person name="Welchert J."/>
            <person name="Hsing Y.-I."/>
            <person name="Wing R.A."/>
        </authorList>
    </citation>
    <scope>NUCLEOTIDE SEQUENCE [LARGE SCALE GENOMIC DNA]</scope>
    <source>
        <strain evidence="1">SL10</strain>
    </source>
</reference>
<proteinExistence type="predicted"/>
<evidence type="ECO:0000313" key="2">
    <source>
        <dbReference type="Proteomes" id="UP000006591"/>
    </source>
</evidence>
<dbReference type="HOGENOM" id="CLU_2626162_0_0_1"/>
<name>A0A0E0GXU6_ORYNI</name>
<reference evidence="1" key="1">
    <citation type="submission" date="2015-04" db="UniProtKB">
        <authorList>
            <consortium name="EnsemblPlants"/>
        </authorList>
    </citation>
    <scope>IDENTIFICATION</scope>
    <source>
        <strain evidence="1">SL10</strain>
    </source>
</reference>
<keyword evidence="2" id="KW-1185">Reference proteome</keyword>
<dbReference type="AlphaFoldDB" id="A0A0E0GXU6"/>
<protein>
    <submittedName>
        <fullName evidence="1">Uncharacterized protein</fullName>
    </submittedName>
</protein>
<dbReference type="Proteomes" id="UP000006591">
    <property type="component" value="Chromosome 4"/>
</dbReference>
<organism evidence="1">
    <name type="scientific">Oryza nivara</name>
    <name type="common">Indian wild rice</name>
    <name type="synonym">Oryza sativa f. spontanea</name>
    <dbReference type="NCBI Taxonomy" id="4536"/>
    <lineage>
        <taxon>Eukaryota</taxon>
        <taxon>Viridiplantae</taxon>
        <taxon>Streptophyta</taxon>
        <taxon>Embryophyta</taxon>
        <taxon>Tracheophyta</taxon>
        <taxon>Spermatophyta</taxon>
        <taxon>Magnoliopsida</taxon>
        <taxon>Liliopsida</taxon>
        <taxon>Poales</taxon>
        <taxon>Poaceae</taxon>
        <taxon>BOP clade</taxon>
        <taxon>Oryzoideae</taxon>
        <taxon>Oryzeae</taxon>
        <taxon>Oryzinae</taxon>
        <taxon>Oryza</taxon>
    </lineage>
</organism>
<dbReference type="EnsemblPlants" id="ONIVA04G02550.1">
    <property type="protein sequence ID" value="ONIVA04G02550.1"/>
    <property type="gene ID" value="ONIVA04G02550"/>
</dbReference>
<sequence>MSLASSQSYNYAKNTPDVSITRMRLAKTHANQFKRREVQEALRTISTKSKSPPIHLECDDQSYGAASTAFHAKNPSLA</sequence>
<dbReference type="Gramene" id="ONIVA04G02550.1">
    <property type="protein sequence ID" value="ONIVA04G02550.1"/>
    <property type="gene ID" value="ONIVA04G02550"/>
</dbReference>
<evidence type="ECO:0000313" key="1">
    <source>
        <dbReference type="EnsemblPlants" id="ONIVA04G02550.1"/>
    </source>
</evidence>